<organism evidence="2 3">
    <name type="scientific">Oculimacula yallundae</name>
    <dbReference type="NCBI Taxonomy" id="86028"/>
    <lineage>
        <taxon>Eukaryota</taxon>
        <taxon>Fungi</taxon>
        <taxon>Dikarya</taxon>
        <taxon>Ascomycota</taxon>
        <taxon>Pezizomycotina</taxon>
        <taxon>Leotiomycetes</taxon>
        <taxon>Helotiales</taxon>
        <taxon>Ploettnerulaceae</taxon>
        <taxon>Oculimacula</taxon>
    </lineage>
</organism>
<name>A0ABR4CZG2_9HELO</name>
<comment type="caution">
    <text evidence="2">The sequence shown here is derived from an EMBL/GenBank/DDBJ whole genome shotgun (WGS) entry which is preliminary data.</text>
</comment>
<gene>
    <name evidence="2" type="ORF">VTL71DRAFT_8681</name>
</gene>
<evidence type="ECO:0000256" key="1">
    <source>
        <dbReference type="SAM" id="MobiDB-lite"/>
    </source>
</evidence>
<sequence length="373" mass="41796">MEQPVKSNIEPKAQVEAEAEVEVPVGYCHGCKKDIRNLWGTAMLYRYCVVCAKFCNLACKVQHFQQPPHNLDAEAAAKAAGNHHAECTCGRDFLLDIELVNPAQVNALGTFPRISRTVNVSGYTTFKELHNIIRAVYPAEYSDSFMFLDPHWANCVAATTPEDSKPVRNWLKGGPAHIAQLLIADKIPLVEKTPRHFTHTSAVTRRGIHVWLGEYEQRTHFWYMGGNPPQAYNCFLITLLARVVHRHMPPWVTRVFGGISDDAEPIKFAWTCQGGSWKALYQYFSQLTTSQFLLRSYMPGTEASPEGLEAIRDEVHHRFEDVIHQVQGFPPTATKLDSPPPDMESSQNASAPLKPQAPTRGTKRDSDGVEKSS</sequence>
<protein>
    <submittedName>
        <fullName evidence="2">Uncharacterized protein</fullName>
    </submittedName>
</protein>
<proteinExistence type="predicted"/>
<reference evidence="2 3" key="1">
    <citation type="journal article" date="2024" name="Commun. Biol.">
        <title>Comparative genomic analysis of thermophilic fungi reveals convergent evolutionary adaptations and gene losses.</title>
        <authorList>
            <person name="Steindorff A.S."/>
            <person name="Aguilar-Pontes M.V."/>
            <person name="Robinson A.J."/>
            <person name="Andreopoulos B."/>
            <person name="LaButti K."/>
            <person name="Kuo A."/>
            <person name="Mondo S."/>
            <person name="Riley R."/>
            <person name="Otillar R."/>
            <person name="Haridas S."/>
            <person name="Lipzen A."/>
            <person name="Grimwood J."/>
            <person name="Schmutz J."/>
            <person name="Clum A."/>
            <person name="Reid I.D."/>
            <person name="Moisan M.C."/>
            <person name="Butler G."/>
            <person name="Nguyen T.T.M."/>
            <person name="Dewar K."/>
            <person name="Conant G."/>
            <person name="Drula E."/>
            <person name="Henrissat B."/>
            <person name="Hansel C."/>
            <person name="Singer S."/>
            <person name="Hutchinson M.I."/>
            <person name="de Vries R.P."/>
            <person name="Natvig D.O."/>
            <person name="Powell A.J."/>
            <person name="Tsang A."/>
            <person name="Grigoriev I.V."/>
        </authorList>
    </citation>
    <scope>NUCLEOTIDE SEQUENCE [LARGE SCALE GENOMIC DNA]</scope>
    <source>
        <strain evidence="2 3">CBS 494.80</strain>
    </source>
</reference>
<keyword evidence="3" id="KW-1185">Reference proteome</keyword>
<dbReference type="SUPFAM" id="SSF159941">
    <property type="entry name" value="MM3350-like"/>
    <property type="match status" value="1"/>
</dbReference>
<dbReference type="Proteomes" id="UP001595075">
    <property type="component" value="Unassembled WGS sequence"/>
</dbReference>
<dbReference type="InterPro" id="IPR024047">
    <property type="entry name" value="MM3350-like_sf"/>
</dbReference>
<dbReference type="EMBL" id="JAZHXI010000002">
    <property type="protein sequence ID" value="KAL2074901.1"/>
    <property type="molecule type" value="Genomic_DNA"/>
</dbReference>
<accession>A0ABR4CZG2</accession>
<feature type="compositionally biased region" description="Basic and acidic residues" evidence="1">
    <location>
        <begin position="362"/>
        <end position="373"/>
    </location>
</feature>
<evidence type="ECO:0000313" key="2">
    <source>
        <dbReference type="EMBL" id="KAL2074901.1"/>
    </source>
</evidence>
<feature type="region of interest" description="Disordered" evidence="1">
    <location>
        <begin position="328"/>
        <end position="373"/>
    </location>
</feature>
<evidence type="ECO:0000313" key="3">
    <source>
        <dbReference type="Proteomes" id="UP001595075"/>
    </source>
</evidence>